<evidence type="ECO:0000313" key="4">
    <source>
        <dbReference type="Proteomes" id="UP000069205"/>
    </source>
</evidence>
<evidence type="ECO:0000256" key="2">
    <source>
        <dbReference type="SAM" id="MobiDB-lite"/>
    </source>
</evidence>
<dbReference type="STRING" id="42253.NITMOv2_0365"/>
<feature type="region of interest" description="Disordered" evidence="2">
    <location>
        <begin position="402"/>
        <end position="423"/>
    </location>
</feature>
<dbReference type="PATRIC" id="fig|42253.5.peg.352"/>
<dbReference type="Gene3D" id="2.30.30.100">
    <property type="match status" value="2"/>
</dbReference>
<evidence type="ECO:0000256" key="1">
    <source>
        <dbReference type="ARBA" id="ARBA00022729"/>
    </source>
</evidence>
<dbReference type="Gene3D" id="2.130.10.130">
    <property type="entry name" value="Integrin alpha, N-terminal"/>
    <property type="match status" value="1"/>
</dbReference>
<sequence>MLGLLVRGDDHLRTLVHRSHRFREGLTLITVLWLSLVSTGLQGCSKADPYNPPDVFYYFASYKVGKNPTTITTGDLNHDSFTDLVTTNISSNTLSILLGNGDGTFKDQVQLNVCKEPRALVMNDFNHDDHGDVVLACSGGDEVALLLGHGNGKFEEGPHYPVHRTPVALASDDLNGDQHPDLVVALRNDKVKIFLGTGTGEFRHGAQYEYGDTPTSVALSDLNGDAKLDLVVTNGGPMSNGVSIWFGNGDGTFRDPKDYRTGKRPLGVSFADFNNDRQRDLLVINGERDSFTTFLGNGNGTFQAGKDSGADAGPNFGLARDFNGDRLMDVAIVNLQSNDLSILFGKGDGTFHYPPRNYRTKSGPFAVSSFRVTTTGVEEPGLAIADNGDGSVSIFLHRGLKGVRPPAEQDGEPRREGQSAARS</sequence>
<protein>
    <recommendedName>
        <fullName evidence="5">VCBS repeat-containing protein</fullName>
    </recommendedName>
</protein>
<dbReference type="OrthoDB" id="5487371at2"/>
<proteinExistence type="predicted"/>
<evidence type="ECO:0000313" key="3">
    <source>
        <dbReference type="EMBL" id="ALA56801.1"/>
    </source>
</evidence>
<dbReference type="SUPFAM" id="SSF69318">
    <property type="entry name" value="Integrin alpha N-terminal domain"/>
    <property type="match status" value="1"/>
</dbReference>
<organism evidence="3 4">
    <name type="scientific">Nitrospira moscoviensis</name>
    <dbReference type="NCBI Taxonomy" id="42253"/>
    <lineage>
        <taxon>Bacteria</taxon>
        <taxon>Pseudomonadati</taxon>
        <taxon>Nitrospirota</taxon>
        <taxon>Nitrospiria</taxon>
        <taxon>Nitrospirales</taxon>
        <taxon>Nitrospiraceae</taxon>
        <taxon>Nitrospira</taxon>
    </lineage>
</organism>
<dbReference type="Proteomes" id="UP000069205">
    <property type="component" value="Chromosome"/>
</dbReference>
<dbReference type="InterPro" id="IPR013517">
    <property type="entry name" value="FG-GAP"/>
</dbReference>
<dbReference type="InterPro" id="IPR028994">
    <property type="entry name" value="Integrin_alpha_N"/>
</dbReference>
<evidence type="ECO:0008006" key="5">
    <source>
        <dbReference type="Google" id="ProtNLM"/>
    </source>
</evidence>
<dbReference type="PANTHER" id="PTHR46580">
    <property type="entry name" value="SENSOR KINASE-RELATED"/>
    <property type="match status" value="1"/>
</dbReference>
<keyword evidence="4" id="KW-1185">Reference proteome</keyword>
<name>A0A0K2G745_NITMO</name>
<dbReference type="EMBL" id="CP011801">
    <property type="protein sequence ID" value="ALA56801.1"/>
    <property type="molecule type" value="Genomic_DNA"/>
</dbReference>
<accession>A0A0K2G745</accession>
<keyword evidence="1" id="KW-0732">Signal</keyword>
<dbReference type="KEGG" id="nmv:NITMOv2_0365"/>
<dbReference type="Pfam" id="PF13517">
    <property type="entry name" value="FG-GAP_3"/>
    <property type="match status" value="2"/>
</dbReference>
<dbReference type="PANTHER" id="PTHR46580:SF2">
    <property type="entry name" value="MAM DOMAIN-CONTAINING PROTEIN"/>
    <property type="match status" value="1"/>
</dbReference>
<dbReference type="AlphaFoldDB" id="A0A0K2G745"/>
<gene>
    <name evidence="3" type="ORF">NITMOv2_0365</name>
</gene>
<reference evidence="3 4" key="1">
    <citation type="journal article" date="2015" name="Proc. Natl. Acad. Sci. U.S.A.">
        <title>Expanded metabolic versatility of ubiquitous nitrite-oxidizing bacteria from the genus Nitrospira.</title>
        <authorList>
            <person name="Koch H."/>
            <person name="Lucker S."/>
            <person name="Albertsen M."/>
            <person name="Kitzinger K."/>
            <person name="Herbold C."/>
            <person name="Spieck E."/>
            <person name="Nielsen P.H."/>
            <person name="Wagner M."/>
            <person name="Daims H."/>
        </authorList>
    </citation>
    <scope>NUCLEOTIDE SEQUENCE [LARGE SCALE GENOMIC DNA]</scope>
    <source>
        <strain evidence="3 4">NSP M-1</strain>
    </source>
</reference>